<gene>
    <name evidence="1" type="ORF">FFV09_04835</name>
</gene>
<evidence type="ECO:0000313" key="2">
    <source>
        <dbReference type="Proteomes" id="UP000316968"/>
    </source>
</evidence>
<organism evidence="1 2">
    <name type="scientific">Saccharibacillus brassicae</name>
    <dbReference type="NCBI Taxonomy" id="2583377"/>
    <lineage>
        <taxon>Bacteria</taxon>
        <taxon>Bacillati</taxon>
        <taxon>Bacillota</taxon>
        <taxon>Bacilli</taxon>
        <taxon>Bacillales</taxon>
        <taxon>Paenibacillaceae</taxon>
        <taxon>Saccharibacillus</taxon>
    </lineage>
</organism>
<evidence type="ECO:0000313" key="1">
    <source>
        <dbReference type="EMBL" id="QDH20242.1"/>
    </source>
</evidence>
<keyword evidence="2" id="KW-1185">Reference proteome</keyword>
<sequence>MSPQPEPARVLILRYAGPRRGVGFEFYPVRDGERAPEIRSVFLHEIDAEFVIALIRTQYPLTDPETGQLAQAFDPCWDNAVPKPVWREILEELNRLAPADPEEKAFVRTFADWLNEALEAGDFITVAGNL</sequence>
<dbReference type="OrthoDB" id="89542at2"/>
<accession>A0A4Y6URG1</accession>
<proteinExistence type="predicted"/>
<dbReference type="RefSeq" id="WP_141446628.1">
    <property type="nucleotide sequence ID" value="NZ_CP041217.1"/>
</dbReference>
<dbReference type="EMBL" id="CP041217">
    <property type="protein sequence ID" value="QDH20242.1"/>
    <property type="molecule type" value="Genomic_DNA"/>
</dbReference>
<dbReference type="Proteomes" id="UP000316968">
    <property type="component" value="Chromosome"/>
</dbReference>
<protein>
    <submittedName>
        <fullName evidence="1">Uncharacterized protein</fullName>
    </submittedName>
</protein>
<dbReference type="KEGG" id="saca:FFV09_04835"/>
<reference evidence="1 2" key="1">
    <citation type="submission" date="2019-06" db="EMBL/GenBank/DDBJ databases">
        <title>Saccharibacillus brassicae sp. nov., an endophytic bacterium isolated from Chinese cabbage seeds (Brassica pekinensis).</title>
        <authorList>
            <person name="Jiang L."/>
            <person name="Lee J."/>
            <person name="Kim S.W."/>
        </authorList>
    </citation>
    <scope>NUCLEOTIDE SEQUENCE [LARGE SCALE GENOMIC DNA]</scope>
    <source>
        <strain evidence="2">KCTC 43072 / ATSA2</strain>
    </source>
</reference>
<name>A0A4Y6URG1_SACBS</name>
<dbReference type="AlphaFoldDB" id="A0A4Y6URG1"/>